<dbReference type="Pfam" id="PF02096">
    <property type="entry name" value="60KD_IMP"/>
    <property type="match status" value="1"/>
</dbReference>
<dbReference type="PANTHER" id="PTHR12428:SF65">
    <property type="entry name" value="CYTOCHROME C OXIDASE ASSEMBLY PROTEIN COX18, MITOCHONDRIAL"/>
    <property type="match status" value="1"/>
</dbReference>
<dbReference type="CDD" id="cd20070">
    <property type="entry name" value="5TM_YidC_Alb3"/>
    <property type="match status" value="1"/>
</dbReference>
<name>A0ABN6DRP7_9BACT</name>
<evidence type="ECO:0000256" key="3">
    <source>
        <dbReference type="ARBA" id="ARBA00015325"/>
    </source>
</evidence>
<dbReference type="CDD" id="cd19961">
    <property type="entry name" value="EcYidC-like_peri"/>
    <property type="match status" value="1"/>
</dbReference>
<evidence type="ECO:0000256" key="12">
    <source>
        <dbReference type="ARBA" id="ARBA00033342"/>
    </source>
</evidence>
<dbReference type="InterPro" id="IPR028053">
    <property type="entry name" value="Membr_insert_YidC_N"/>
</dbReference>
<evidence type="ECO:0000256" key="11">
    <source>
        <dbReference type="ARBA" id="ARBA00033245"/>
    </source>
</evidence>
<dbReference type="Gene3D" id="2.70.98.90">
    <property type="match status" value="1"/>
</dbReference>
<dbReference type="NCBIfam" id="TIGR03592">
    <property type="entry name" value="yidC_oxa1_cterm"/>
    <property type="match status" value="1"/>
</dbReference>
<dbReference type="EMBL" id="AP024355">
    <property type="protein sequence ID" value="BCR02943.1"/>
    <property type="molecule type" value="Genomic_DNA"/>
</dbReference>
<dbReference type="InterPro" id="IPR038221">
    <property type="entry name" value="YidC_periplasmic_sf"/>
</dbReference>
<evidence type="ECO:0000256" key="14">
    <source>
        <dbReference type="SAM" id="MobiDB-lite"/>
    </source>
</evidence>
<dbReference type="HAMAP" id="MF_01810">
    <property type="entry name" value="YidC_type1"/>
    <property type="match status" value="1"/>
</dbReference>
<comment type="similarity">
    <text evidence="2 13">Belongs to the OXA1/ALB3/YidC family. Type 1 subfamily.</text>
</comment>
<evidence type="ECO:0000256" key="2">
    <source>
        <dbReference type="ARBA" id="ARBA00010527"/>
    </source>
</evidence>
<evidence type="ECO:0000313" key="17">
    <source>
        <dbReference type="EMBL" id="BCR02943.1"/>
    </source>
</evidence>
<evidence type="ECO:0000256" key="8">
    <source>
        <dbReference type="ARBA" id="ARBA00022989"/>
    </source>
</evidence>
<protein>
    <recommendedName>
        <fullName evidence="3 13">Membrane protein insertase YidC</fullName>
    </recommendedName>
    <alternativeName>
        <fullName evidence="12 13">Foldase YidC</fullName>
    </alternativeName>
    <alternativeName>
        <fullName evidence="11 13">Membrane integrase YidC</fullName>
    </alternativeName>
    <alternativeName>
        <fullName evidence="13">Membrane protein YidC</fullName>
    </alternativeName>
</protein>
<feature type="transmembrane region" description="Helical" evidence="13">
    <location>
        <begin position="352"/>
        <end position="371"/>
    </location>
</feature>
<feature type="transmembrane region" description="Helical" evidence="13">
    <location>
        <begin position="491"/>
        <end position="516"/>
    </location>
</feature>
<keyword evidence="5 13" id="KW-1003">Cell membrane</keyword>
<dbReference type="InterPro" id="IPR019998">
    <property type="entry name" value="Membr_insert_YidC"/>
</dbReference>
<keyword evidence="9 13" id="KW-0472">Membrane</keyword>
<dbReference type="InterPro" id="IPR047196">
    <property type="entry name" value="YidC_ALB_C"/>
</dbReference>
<comment type="subunit">
    <text evidence="13">Interacts with the Sec translocase complex via SecD. Specifically interacts with transmembrane segments of nascent integral membrane proteins during membrane integration.</text>
</comment>
<keyword evidence="18" id="KW-1185">Reference proteome</keyword>
<feature type="region of interest" description="Disordered" evidence="14">
    <location>
        <begin position="29"/>
        <end position="50"/>
    </location>
</feature>
<dbReference type="NCBIfam" id="TIGR03593">
    <property type="entry name" value="yidC_nterm"/>
    <property type="match status" value="1"/>
</dbReference>
<accession>A0ABN6DRP7</accession>
<keyword evidence="6 13" id="KW-0812">Transmembrane</keyword>
<dbReference type="InterPro" id="IPR001708">
    <property type="entry name" value="YidC/ALB3/OXA1/COX18"/>
</dbReference>
<evidence type="ECO:0000256" key="1">
    <source>
        <dbReference type="ARBA" id="ARBA00004429"/>
    </source>
</evidence>
<keyword evidence="10 13" id="KW-0143">Chaperone</keyword>
<evidence type="ECO:0000259" key="16">
    <source>
        <dbReference type="Pfam" id="PF14849"/>
    </source>
</evidence>
<dbReference type="InterPro" id="IPR028055">
    <property type="entry name" value="YidC/Oxa/ALB_C"/>
</dbReference>
<evidence type="ECO:0000256" key="6">
    <source>
        <dbReference type="ARBA" id="ARBA00022692"/>
    </source>
</evidence>
<evidence type="ECO:0000256" key="13">
    <source>
        <dbReference type="HAMAP-Rule" id="MF_01810"/>
    </source>
</evidence>
<feature type="compositionally biased region" description="Polar residues" evidence="14">
    <location>
        <begin position="35"/>
        <end position="44"/>
    </location>
</feature>
<feature type="transmembrane region" description="Helical" evidence="13">
    <location>
        <begin position="415"/>
        <end position="435"/>
    </location>
</feature>
<dbReference type="PANTHER" id="PTHR12428">
    <property type="entry name" value="OXA1"/>
    <property type="match status" value="1"/>
</dbReference>
<proteinExistence type="inferred from homology"/>
<evidence type="ECO:0000313" key="18">
    <source>
        <dbReference type="Proteomes" id="UP001319827"/>
    </source>
</evidence>
<sequence>MENKNTVIALVLMLAVWLGFSFLFPSQEPAPETVGQPQAQTSTAVDFAPSKQDQLAVPPVAMPEPVGERVEVVVENDLFRAVLSNAGGVVTQFELKNFKETTAADSPNIRVLDLPPGQAGSLQMGGSGNFSLDPRQLYAVGDSRGEIKLSGDEEARVVFSTTTAGGLVVEKIYTFAGNSYAFDLKVRVANQGNDFLRGNLELTLVHPWDEETKGDRFSFHGPSTLVGDKLVKDEPEDLAQDGAKSYGEARWSAFETKYFMSALVPLDGAGEQLRVALKQGVVENGFSTPQVDLRAGEGAEYSYLAYFGPRDLDILQEVDHELARAIDFGFFTVVATPLLHALKFFYGYIGNYGIAIILITVILKLIFWPLTQKSYTSMKAMQKLQPEMAKLREKFKNDKQKLNMELMQLYKQNRVNPLGGCLPMLIQIPVFFALYKVLMDTIDLRHAPFALWLTDLSAKDPYYITPLIMGATMFIQQKMTPSTMDPAQAKMFMLMPVIFTFLFLNFPSGLVIYWLVNNLLTILQQYLIKRQA</sequence>
<dbReference type="PRINTS" id="PR00701">
    <property type="entry name" value="60KDINNERMP"/>
</dbReference>
<dbReference type="Proteomes" id="UP001319827">
    <property type="component" value="Chromosome"/>
</dbReference>
<evidence type="ECO:0000256" key="7">
    <source>
        <dbReference type="ARBA" id="ARBA00022927"/>
    </source>
</evidence>
<dbReference type="Pfam" id="PF14849">
    <property type="entry name" value="YidC_periplas"/>
    <property type="match status" value="1"/>
</dbReference>
<reference evidence="17 18" key="1">
    <citation type="journal article" date="2016" name="C (Basel)">
        <title>Selective Growth of and Electricity Production by Marine Exoelectrogenic Bacteria in Self-Aggregated Hydrogel of Microbially Reduced Graphene Oxide.</title>
        <authorList>
            <person name="Yoshida N."/>
            <person name="Goto Y."/>
            <person name="Miyata Y."/>
        </authorList>
    </citation>
    <scope>NUCLEOTIDE SEQUENCE [LARGE SCALE GENOMIC DNA]</scope>
    <source>
        <strain evidence="17 18">NIT-T3</strain>
    </source>
</reference>
<keyword evidence="7 13" id="KW-0653">Protein transport</keyword>
<keyword evidence="4 13" id="KW-0813">Transport</keyword>
<keyword evidence="8 13" id="KW-1133">Transmembrane helix</keyword>
<organism evidence="17 18">
    <name type="scientific">Desulfuromonas versatilis</name>
    <dbReference type="NCBI Taxonomy" id="2802975"/>
    <lineage>
        <taxon>Bacteria</taxon>
        <taxon>Pseudomonadati</taxon>
        <taxon>Thermodesulfobacteriota</taxon>
        <taxon>Desulfuromonadia</taxon>
        <taxon>Desulfuromonadales</taxon>
        <taxon>Desulfuromonadaceae</taxon>
        <taxon>Desulfuromonas</taxon>
    </lineage>
</organism>
<evidence type="ECO:0000256" key="4">
    <source>
        <dbReference type="ARBA" id="ARBA00022448"/>
    </source>
</evidence>
<evidence type="ECO:0000259" key="15">
    <source>
        <dbReference type="Pfam" id="PF02096"/>
    </source>
</evidence>
<feature type="domain" description="Membrane insertase YidC/Oxa/ALB C-terminal" evidence="15">
    <location>
        <begin position="352"/>
        <end position="530"/>
    </location>
</feature>
<dbReference type="RefSeq" id="WP_221250431.1">
    <property type="nucleotide sequence ID" value="NZ_AP024355.1"/>
</dbReference>
<gene>
    <name evidence="13 17" type="primary">yidC</name>
    <name evidence="17" type="ORF">DESUT3_00120</name>
</gene>
<evidence type="ECO:0000256" key="5">
    <source>
        <dbReference type="ARBA" id="ARBA00022475"/>
    </source>
</evidence>
<reference evidence="17 18" key="2">
    <citation type="journal article" date="2021" name="Int. J. Syst. Evol. Microbiol.">
        <title>Isolation and Polyphasic Characterization of Desulfuromonas versatilis sp. Nov., an Electrogenic Bacteria Capable of Versatile Metabolism Isolated from a Graphene Oxide-Reducing Enrichment Culture.</title>
        <authorList>
            <person name="Xie L."/>
            <person name="Yoshida N."/>
            <person name="Ishii S."/>
            <person name="Meng L."/>
        </authorList>
    </citation>
    <scope>NUCLEOTIDE SEQUENCE [LARGE SCALE GENOMIC DNA]</scope>
    <source>
        <strain evidence="17 18">NIT-T3</strain>
    </source>
</reference>
<evidence type="ECO:0000256" key="9">
    <source>
        <dbReference type="ARBA" id="ARBA00023136"/>
    </source>
</evidence>
<evidence type="ECO:0000256" key="10">
    <source>
        <dbReference type="ARBA" id="ARBA00023186"/>
    </source>
</evidence>
<feature type="domain" description="Membrane insertase YidC N-terminal" evidence="16">
    <location>
        <begin position="72"/>
        <end position="339"/>
    </location>
</feature>
<feature type="transmembrane region" description="Helical" evidence="13">
    <location>
        <begin position="6"/>
        <end position="24"/>
    </location>
</feature>
<dbReference type="PRINTS" id="PR01900">
    <property type="entry name" value="YIDCPROTEIN"/>
</dbReference>
<comment type="subcellular location">
    <subcellularLocation>
        <location evidence="1">Cell inner membrane</location>
        <topology evidence="1">Multi-pass membrane protein</topology>
    </subcellularLocation>
    <subcellularLocation>
        <location evidence="13">Cell membrane</location>
        <topology evidence="13">Multi-pass membrane protein</topology>
    </subcellularLocation>
</comment>
<comment type="function">
    <text evidence="13">Required for the insertion and/or proper folding and/or complex formation of integral membrane proteins into the membrane. Involved in integration of membrane proteins that insert both dependently and independently of the Sec translocase complex, as well as at least some lipoproteins. Aids folding of multispanning membrane proteins.</text>
</comment>